<dbReference type="EMBL" id="JAWDGP010001955">
    <property type="protein sequence ID" value="KAK3786560.1"/>
    <property type="molecule type" value="Genomic_DNA"/>
</dbReference>
<proteinExistence type="predicted"/>
<reference evidence="1" key="1">
    <citation type="journal article" date="2023" name="G3 (Bethesda)">
        <title>A reference genome for the long-term kleptoplast-retaining sea slug Elysia crispata morphotype clarki.</title>
        <authorList>
            <person name="Eastman K.E."/>
            <person name="Pendleton A.L."/>
            <person name="Shaikh M.A."/>
            <person name="Suttiyut T."/>
            <person name="Ogas R."/>
            <person name="Tomko P."/>
            <person name="Gavelis G."/>
            <person name="Widhalm J.R."/>
            <person name="Wisecaver J.H."/>
        </authorList>
    </citation>
    <scope>NUCLEOTIDE SEQUENCE</scope>
    <source>
        <strain evidence="1">ECLA1</strain>
    </source>
</reference>
<comment type="caution">
    <text evidence="1">The sequence shown here is derived from an EMBL/GenBank/DDBJ whole genome shotgun (WGS) entry which is preliminary data.</text>
</comment>
<evidence type="ECO:0000313" key="2">
    <source>
        <dbReference type="Proteomes" id="UP001283361"/>
    </source>
</evidence>
<gene>
    <name evidence="1" type="ORF">RRG08_036665</name>
</gene>
<dbReference type="AlphaFoldDB" id="A0AAE1AER9"/>
<evidence type="ECO:0000313" key="1">
    <source>
        <dbReference type="EMBL" id="KAK3786560.1"/>
    </source>
</evidence>
<dbReference type="Proteomes" id="UP001283361">
    <property type="component" value="Unassembled WGS sequence"/>
</dbReference>
<accession>A0AAE1AER9</accession>
<sequence length="136" mass="15824">MTSKNIIQRTTWVGKQAECLAELAELNIDLRMAKCIVRDHPHVRSGCKQYAIAYGHLGTEHKSDCQEEMWNYLVGLEDLHMYELIRADLPTRCYMEIDFAKPEESHERVVQDVLEAMQEFVGGHGDFLEPLYRRIV</sequence>
<name>A0AAE1AER9_9GAST</name>
<protein>
    <submittedName>
        <fullName evidence="1">Uncharacterized protein</fullName>
    </submittedName>
</protein>
<organism evidence="1 2">
    <name type="scientific">Elysia crispata</name>
    <name type="common">lettuce slug</name>
    <dbReference type="NCBI Taxonomy" id="231223"/>
    <lineage>
        <taxon>Eukaryota</taxon>
        <taxon>Metazoa</taxon>
        <taxon>Spiralia</taxon>
        <taxon>Lophotrochozoa</taxon>
        <taxon>Mollusca</taxon>
        <taxon>Gastropoda</taxon>
        <taxon>Heterobranchia</taxon>
        <taxon>Euthyneura</taxon>
        <taxon>Panpulmonata</taxon>
        <taxon>Sacoglossa</taxon>
        <taxon>Placobranchoidea</taxon>
        <taxon>Plakobranchidae</taxon>
        <taxon>Elysia</taxon>
    </lineage>
</organism>
<keyword evidence="2" id="KW-1185">Reference proteome</keyword>